<gene>
    <name evidence="1" type="ORF">CSUI_008885</name>
</gene>
<evidence type="ECO:0000313" key="2">
    <source>
        <dbReference type="Proteomes" id="UP000221165"/>
    </source>
</evidence>
<dbReference type="GeneID" id="94432216"/>
<organism evidence="1 2">
    <name type="scientific">Cystoisospora suis</name>
    <dbReference type="NCBI Taxonomy" id="483139"/>
    <lineage>
        <taxon>Eukaryota</taxon>
        <taxon>Sar</taxon>
        <taxon>Alveolata</taxon>
        <taxon>Apicomplexa</taxon>
        <taxon>Conoidasida</taxon>
        <taxon>Coccidia</taxon>
        <taxon>Eucoccidiorida</taxon>
        <taxon>Eimeriorina</taxon>
        <taxon>Sarcocystidae</taxon>
        <taxon>Cystoisospora</taxon>
    </lineage>
</organism>
<comment type="caution">
    <text evidence="1">The sequence shown here is derived from an EMBL/GenBank/DDBJ whole genome shotgun (WGS) entry which is preliminary data.</text>
</comment>
<keyword evidence="2" id="KW-1185">Reference proteome</keyword>
<dbReference type="RefSeq" id="XP_067919019.1">
    <property type="nucleotide sequence ID" value="XM_068069005.1"/>
</dbReference>
<evidence type="ECO:0000313" key="1">
    <source>
        <dbReference type="EMBL" id="PHJ17294.1"/>
    </source>
</evidence>
<dbReference type="EMBL" id="MIGC01005117">
    <property type="protein sequence ID" value="PHJ17294.1"/>
    <property type="molecule type" value="Genomic_DNA"/>
</dbReference>
<name>A0A2C6KLJ0_9APIC</name>
<dbReference type="VEuPathDB" id="ToxoDB:CSUI_008885"/>
<dbReference type="Proteomes" id="UP000221165">
    <property type="component" value="Unassembled WGS sequence"/>
</dbReference>
<sequence length="127" mass="14020">MLPDALRCVGGPSLSRTASCRRGCRRCSTYASCPLTFRTDTLRGDRPTQVRPPSVASCVTGSHRGRLRDMAERAISTMPLLVWCLPQRGRHTNRASEGFTRSVTILFGWRFTACAPETWPACSVCPC</sequence>
<protein>
    <submittedName>
        <fullName evidence="1">Uncharacterized protein</fullName>
    </submittedName>
</protein>
<proteinExistence type="predicted"/>
<reference evidence="1 2" key="1">
    <citation type="journal article" date="2017" name="Int. J. Parasitol.">
        <title>The genome of the protozoan parasite Cystoisospora suis and a reverse vaccinology approach to identify vaccine candidates.</title>
        <authorList>
            <person name="Palmieri N."/>
            <person name="Shrestha A."/>
            <person name="Ruttkowski B."/>
            <person name="Beck T."/>
            <person name="Vogl C."/>
            <person name="Tomley F."/>
            <person name="Blake D.P."/>
            <person name="Joachim A."/>
        </authorList>
    </citation>
    <scope>NUCLEOTIDE SEQUENCE [LARGE SCALE GENOMIC DNA]</scope>
    <source>
        <strain evidence="1 2">Wien I</strain>
    </source>
</reference>
<dbReference type="AlphaFoldDB" id="A0A2C6KLJ0"/>
<accession>A0A2C6KLJ0</accession>